<dbReference type="EMBL" id="MU167259">
    <property type="protein sequence ID" value="KAG0146564.1"/>
    <property type="molecule type" value="Genomic_DNA"/>
</dbReference>
<comment type="caution">
    <text evidence="1">The sequence shown here is derived from an EMBL/GenBank/DDBJ whole genome shotgun (WGS) entry which is preliminary data.</text>
</comment>
<dbReference type="Proteomes" id="UP000886653">
    <property type="component" value="Unassembled WGS sequence"/>
</dbReference>
<name>A0A9P6NIE5_9BASI</name>
<proteinExistence type="predicted"/>
<protein>
    <submittedName>
        <fullName evidence="1">Uncharacterized protein</fullName>
    </submittedName>
</protein>
<dbReference type="AlphaFoldDB" id="A0A9P6NIE5"/>
<gene>
    <name evidence="1" type="ORF">CROQUDRAFT_92543</name>
</gene>
<keyword evidence="2" id="KW-1185">Reference proteome</keyword>
<reference evidence="1" key="1">
    <citation type="submission" date="2013-11" db="EMBL/GenBank/DDBJ databases">
        <title>Genome sequence of the fusiform rust pathogen reveals effectors for host alternation and coevolution with pine.</title>
        <authorList>
            <consortium name="DOE Joint Genome Institute"/>
            <person name="Smith K."/>
            <person name="Pendleton A."/>
            <person name="Kubisiak T."/>
            <person name="Anderson C."/>
            <person name="Salamov A."/>
            <person name="Aerts A."/>
            <person name="Riley R."/>
            <person name="Clum A."/>
            <person name="Lindquist E."/>
            <person name="Ence D."/>
            <person name="Campbell M."/>
            <person name="Kronenberg Z."/>
            <person name="Feau N."/>
            <person name="Dhillon B."/>
            <person name="Hamelin R."/>
            <person name="Burleigh J."/>
            <person name="Smith J."/>
            <person name="Yandell M."/>
            <person name="Nelson C."/>
            <person name="Grigoriev I."/>
            <person name="Davis J."/>
        </authorList>
    </citation>
    <scope>NUCLEOTIDE SEQUENCE</scope>
    <source>
        <strain evidence="1">G11</strain>
    </source>
</reference>
<sequence>MALVYQVMGKLKKIYPPLHDSPITPQLAQFASVGSNFIRQMKGVLPTTPTLAPIEFLPQSVPLPTLRRDARPTVHSESTESAQGQQTKLILKYLKLYSGHLRLDNTTRVARLKQRGFENILGARYRLYSIPDIYEHWPRSLNLEKSRAFDRVSLTLTVSGTAFLNPTALAINDRLTVPVRHAPPLSGVSVPSSASHLALDQPVRLTVEVLRNLQLRREAGSNLSPKRVATIKA</sequence>
<evidence type="ECO:0000313" key="1">
    <source>
        <dbReference type="EMBL" id="KAG0146564.1"/>
    </source>
</evidence>
<evidence type="ECO:0000313" key="2">
    <source>
        <dbReference type="Proteomes" id="UP000886653"/>
    </source>
</evidence>
<organism evidence="1 2">
    <name type="scientific">Cronartium quercuum f. sp. fusiforme G11</name>
    <dbReference type="NCBI Taxonomy" id="708437"/>
    <lineage>
        <taxon>Eukaryota</taxon>
        <taxon>Fungi</taxon>
        <taxon>Dikarya</taxon>
        <taxon>Basidiomycota</taxon>
        <taxon>Pucciniomycotina</taxon>
        <taxon>Pucciniomycetes</taxon>
        <taxon>Pucciniales</taxon>
        <taxon>Coleosporiaceae</taxon>
        <taxon>Cronartium</taxon>
    </lineage>
</organism>
<accession>A0A9P6NIE5</accession>